<accession>A0AAD9LK12</accession>
<dbReference type="NCBIfam" id="NF038127">
    <property type="entry name" value="FDP_fam"/>
    <property type="match status" value="2"/>
</dbReference>
<keyword evidence="3 7" id="KW-0732">Signal</keyword>
<name>A0AAD9LK12_9STRA</name>
<keyword evidence="2 7" id="KW-0645">Protease</keyword>
<dbReference type="InterPro" id="IPR009003">
    <property type="entry name" value="Peptidase_S1_PA"/>
</dbReference>
<evidence type="ECO:0000256" key="5">
    <source>
        <dbReference type="ARBA" id="ARBA00022825"/>
    </source>
</evidence>
<dbReference type="InterPro" id="IPR008256">
    <property type="entry name" value="Peptidase_S1B"/>
</dbReference>
<dbReference type="PRINTS" id="PR00839">
    <property type="entry name" value="V8PROTEASE"/>
</dbReference>
<dbReference type="GO" id="GO:0006508">
    <property type="term" value="P:proteolysis"/>
    <property type="evidence" value="ECO:0007669"/>
    <property type="project" value="UniProtKB-KW"/>
</dbReference>
<sequence>MARILFRAVASVVALTASLSSVTTAQNSNSSSTADVDAGVEDENFGVGCSGDMEYPTTTDDATAQPRYAYLVTNPLADFITLHFKDFNLPVTDYVQVRAADPAAKDTRILQYRGNDTSGTFFSDALSTSSVIVELFTDVASSVQTANASECVGFAVDSYQYLGQGSTLNGSKEEVCGADNSREARCYSGYSNAFQASNAVARLLIKKATGSFFCTGWLLGSEGHMITNHHCISTQAHASNTEFEFMAEGSSCSVNCANARACVGNIRASYSTLIYADAGLDYALVKLPINLSRDYGFLRLRSSGAMMNERVYVPQHPSGWGKRIAMKTDDGWGSVTSLNMGGCAPNQVAYYLDTQGGSSGSPVISYSDNSVVALHHCGGCPNTAINAKNLLNDMSWRGILPADAPLAATFTSAQNYSSSGSTDSAGAGVEEEPFGVGCGGDMEYPPTDEFTEQPRYAYLITNPLADFVSVHFTKFNLPGTDYVQLRAADPYSNASQILRYRGNETNGEFYSTALPTSAVIVELFTYSGDFPRGVNKAECLGFLVDSYQYLAQGSTLSGSKEEVCGLDNSREASCFKSFPDAFQASNAVVRLLIKKRVGAFFCTGWLLGNEGHLITNHHCISNQEDASNTEFEFDAEGSTCSTNCASAHACGGSIRATNATLIYADDDLDYALVKLPDNLSSEYGYLQLRASGAVKSERVYLPQHPSGWGKRIAMKTDSGWGTITSLHEGGCATDQVAYYLDTQGGSSGSPVLSRTDNLVIALHHCGGCPNTAIDSYKLVHDMHARMTRLLHRVAAFAIATWTAVANAQSVYNNSTPAGVEGVTFGAGCGAATPYPMFTSDTTVQPRYLFTINNSLAEFVSIHFTNFNLPKDDYIQIRAANANDRETTVLKYHGNDTSGAFYSTALQTTYVIVELFTANTDPNVGAQPVSTSLCMGFTVDNYRFLAQPANNALSGQEEVCGADESQQAVCYSSYTDAFKAAGAVARLLIHKSKGSFFCTGWLVGSEGHLITNNHCISEQAHASNTEFEFNAQGSTCSTNCNKGMACGGKVRARSATLIYASPALDYALLKLPVNLAGEYGFLRLRKTGALLSERIYIPQHPAGWGKRIAMKTDNGWGKVTSLNTNGCTREQVAYMLDTQGGSSGSPVLAWTDNSVVALHHCGGCPNTAINSNKLVNDMMTRNILPRDAVYTAAVATSPPTQAPTTKTTIDGTIKSTATFTSVDYVDFTVSSEAGVELDLLSMEEKPGGGYVDVNGDCNAGYLDSSVVLFSVNTATGAMTTVATNDNAPNGSGSRDGSISNVDSYLNVKLSAGTYRLAVSAAGLTPTLAANKQMPQSPNVRVCDKGTSNYGNYRLTISSTAPVKATSPGSYIGSQCSVVSPNTPYSQCPYHREAALAYATGVEGSIIRSQSAVSVDYIPFTVPAFNRITVEVASYGSADGTTFMDVNGNCESAYIDPVAYLFRANPAGLSAADLVNSNDDDDNFVKRTHYRSLSFRDPYMSLALPAGNYVLVVGRYPLSLEDAIARTSRASVDKLTPESCGKKSGRGNYLAVVSSASKLNITSPKSFSGSRCPSAVGKQVCTA</sequence>
<evidence type="ECO:0000256" key="3">
    <source>
        <dbReference type="ARBA" id="ARBA00022729"/>
    </source>
</evidence>
<comment type="similarity">
    <text evidence="1 7">Belongs to the peptidase S1B family.</text>
</comment>
<dbReference type="PANTHER" id="PTHR36234:SF5">
    <property type="entry name" value="LYSYL ENDOPEPTIDASE"/>
    <property type="match status" value="1"/>
</dbReference>
<evidence type="ECO:0000256" key="1">
    <source>
        <dbReference type="ARBA" id="ARBA00008764"/>
    </source>
</evidence>
<dbReference type="GO" id="GO:0008236">
    <property type="term" value="F:serine-type peptidase activity"/>
    <property type="evidence" value="ECO:0007669"/>
    <property type="project" value="UniProtKB-KW"/>
</dbReference>
<evidence type="ECO:0000256" key="4">
    <source>
        <dbReference type="ARBA" id="ARBA00022801"/>
    </source>
</evidence>
<dbReference type="Gene3D" id="2.40.10.10">
    <property type="entry name" value="Trypsin-like serine proteases"/>
    <property type="match status" value="6"/>
</dbReference>
<keyword evidence="5 7" id="KW-0720">Serine protease</keyword>
<evidence type="ECO:0000256" key="7">
    <source>
        <dbReference type="RuleBase" id="RU004296"/>
    </source>
</evidence>
<evidence type="ECO:0000313" key="8">
    <source>
        <dbReference type="EMBL" id="KAK1939171.1"/>
    </source>
</evidence>
<protein>
    <recommendedName>
        <fullName evidence="7">Serine protease</fullName>
        <ecNumber evidence="7">3.4.21.-</ecNumber>
    </recommendedName>
</protein>
<evidence type="ECO:0000313" key="9">
    <source>
        <dbReference type="Proteomes" id="UP001259832"/>
    </source>
</evidence>
<feature type="chain" id="PRO_5041778111" description="Serine protease" evidence="7">
    <location>
        <begin position="26"/>
        <end position="1581"/>
    </location>
</feature>
<dbReference type="SUPFAM" id="SSF50494">
    <property type="entry name" value="Trypsin-like serine proteases"/>
    <property type="match status" value="3"/>
</dbReference>
<keyword evidence="4 7" id="KW-0378">Hydrolase</keyword>
<gene>
    <name evidence="8" type="ORF">P3T76_008555</name>
</gene>
<dbReference type="InterPro" id="IPR043504">
    <property type="entry name" value="Peptidase_S1_PA_chymotrypsin"/>
</dbReference>
<keyword evidence="6" id="KW-0843">Virulence</keyword>
<comment type="caution">
    <text evidence="8">The sequence shown here is derived from an EMBL/GenBank/DDBJ whole genome shotgun (WGS) entry which is preliminary data.</text>
</comment>
<feature type="signal peptide" evidence="7">
    <location>
        <begin position="1"/>
        <end position="25"/>
    </location>
</feature>
<dbReference type="EC" id="3.4.21.-" evidence="7"/>
<evidence type="ECO:0000256" key="6">
    <source>
        <dbReference type="ARBA" id="ARBA00023026"/>
    </source>
</evidence>
<evidence type="ECO:0000256" key="2">
    <source>
        <dbReference type="ARBA" id="ARBA00022670"/>
    </source>
</evidence>
<dbReference type="Pfam" id="PF13365">
    <property type="entry name" value="Trypsin_2"/>
    <property type="match status" value="3"/>
</dbReference>
<organism evidence="8 9">
    <name type="scientific">Phytophthora citrophthora</name>
    <dbReference type="NCBI Taxonomy" id="4793"/>
    <lineage>
        <taxon>Eukaryota</taxon>
        <taxon>Sar</taxon>
        <taxon>Stramenopiles</taxon>
        <taxon>Oomycota</taxon>
        <taxon>Peronosporomycetes</taxon>
        <taxon>Peronosporales</taxon>
        <taxon>Peronosporaceae</taxon>
        <taxon>Phytophthora</taxon>
    </lineage>
</organism>
<dbReference type="PANTHER" id="PTHR36234">
    <property type="entry name" value="LYSYL ENDOPEPTIDASE"/>
    <property type="match status" value="1"/>
</dbReference>
<dbReference type="Proteomes" id="UP001259832">
    <property type="component" value="Unassembled WGS sequence"/>
</dbReference>
<proteinExistence type="inferred from homology"/>
<reference evidence="8" key="1">
    <citation type="submission" date="2023-08" db="EMBL/GenBank/DDBJ databases">
        <title>Reference Genome Resource for the Citrus Pathogen Phytophthora citrophthora.</title>
        <authorList>
            <person name="Moller H."/>
            <person name="Coetzee B."/>
            <person name="Rose L.J."/>
            <person name="Van Niekerk J.M."/>
        </authorList>
    </citation>
    <scope>NUCLEOTIDE SEQUENCE</scope>
    <source>
        <strain evidence="8">STE-U-9442</strain>
    </source>
</reference>
<keyword evidence="9" id="KW-1185">Reference proteome</keyword>
<dbReference type="EMBL" id="JASMQC010000016">
    <property type="protein sequence ID" value="KAK1939171.1"/>
    <property type="molecule type" value="Genomic_DNA"/>
</dbReference>